<sequence>MVSKRCQGRGRVLTRFPRSSSRLTHGLRIVPAVKRVDGDRISLDGSVCRLSWGGIFSKIHYGRVRLAG</sequence>
<evidence type="ECO:0000313" key="2">
    <source>
        <dbReference type="Proteomes" id="UP001416858"/>
    </source>
</evidence>
<dbReference type="EMBL" id="BAABRO010000003">
    <property type="protein sequence ID" value="GAA5506715.1"/>
    <property type="molecule type" value="Genomic_DNA"/>
</dbReference>
<dbReference type="Proteomes" id="UP001416858">
    <property type="component" value="Unassembled WGS sequence"/>
</dbReference>
<accession>A0ABP9VNE8</accession>
<protein>
    <submittedName>
        <fullName evidence="1">Uncharacterized protein</fullName>
    </submittedName>
</protein>
<name>A0ABP9VNE8_9BACT</name>
<keyword evidence="2" id="KW-1185">Reference proteome</keyword>
<organism evidence="1 2">
    <name type="scientific">Novipirellula caenicola</name>
    <dbReference type="NCBI Taxonomy" id="1536901"/>
    <lineage>
        <taxon>Bacteria</taxon>
        <taxon>Pseudomonadati</taxon>
        <taxon>Planctomycetota</taxon>
        <taxon>Planctomycetia</taxon>
        <taxon>Pirellulales</taxon>
        <taxon>Pirellulaceae</taxon>
        <taxon>Novipirellula</taxon>
    </lineage>
</organism>
<comment type="caution">
    <text evidence="1">The sequence shown here is derived from an EMBL/GenBank/DDBJ whole genome shotgun (WGS) entry which is preliminary data.</text>
</comment>
<gene>
    <name evidence="1" type="ORF">Rcae01_02168</name>
</gene>
<reference evidence="1 2" key="1">
    <citation type="submission" date="2024-02" db="EMBL/GenBank/DDBJ databases">
        <title>Rhodopirellula caenicola NBRC 110016.</title>
        <authorList>
            <person name="Ichikawa N."/>
            <person name="Katano-Makiyama Y."/>
            <person name="Hidaka K."/>
        </authorList>
    </citation>
    <scope>NUCLEOTIDE SEQUENCE [LARGE SCALE GENOMIC DNA]</scope>
    <source>
        <strain evidence="1 2">NBRC 110016</strain>
    </source>
</reference>
<proteinExistence type="predicted"/>
<evidence type="ECO:0000313" key="1">
    <source>
        <dbReference type="EMBL" id="GAA5506715.1"/>
    </source>
</evidence>